<sequence>MKTTQILAAGFTACIIPFASSNDSAGKRFVYDKGGKAIPPPGPVQDGAQLDKCAAWALATPGITCEGLAQSEGIKVEDLTSLNPQLRPTCSEHIWAGYYYCVGIAKNLEDPISQPGPKIDHCKAAVKDQCAAVVLAAEETPAPMVNWSSDGFKSVCLPKRTSSGPENQFGLLLL</sequence>
<evidence type="ECO:0000313" key="5">
    <source>
        <dbReference type="EMBL" id="KAF2965699.1"/>
    </source>
</evidence>
<dbReference type="EMBL" id="WUBL01000108">
    <property type="protein sequence ID" value="KAF2965699.1"/>
    <property type="molecule type" value="Genomic_DNA"/>
</dbReference>
<comment type="similarity">
    <text evidence="3">Belongs to the secreted LysM effector family.</text>
</comment>
<dbReference type="InterPro" id="IPR018392">
    <property type="entry name" value="LysM"/>
</dbReference>
<dbReference type="InterPro" id="IPR036779">
    <property type="entry name" value="LysM_dom_sf"/>
</dbReference>
<organism evidence="5 6">
    <name type="scientific">Xylaria multiplex</name>
    <dbReference type="NCBI Taxonomy" id="323545"/>
    <lineage>
        <taxon>Eukaryota</taxon>
        <taxon>Fungi</taxon>
        <taxon>Dikarya</taxon>
        <taxon>Ascomycota</taxon>
        <taxon>Pezizomycotina</taxon>
        <taxon>Sordariomycetes</taxon>
        <taxon>Xylariomycetidae</taxon>
        <taxon>Xylariales</taxon>
        <taxon>Xylariaceae</taxon>
        <taxon>Xylaria</taxon>
    </lineage>
</organism>
<dbReference type="Proteomes" id="UP000481858">
    <property type="component" value="Unassembled WGS sequence"/>
</dbReference>
<dbReference type="AlphaFoldDB" id="A0A7C8IWV0"/>
<dbReference type="Gene3D" id="3.10.350.10">
    <property type="entry name" value="LysM domain"/>
    <property type="match status" value="1"/>
</dbReference>
<feature type="domain" description="LysM" evidence="4">
    <location>
        <begin position="55"/>
        <end position="102"/>
    </location>
</feature>
<comment type="caution">
    <text evidence="5">The sequence shown here is derived from an EMBL/GenBank/DDBJ whole genome shotgun (WGS) entry which is preliminary data.</text>
</comment>
<keyword evidence="6" id="KW-1185">Reference proteome</keyword>
<dbReference type="OrthoDB" id="2281372at2759"/>
<evidence type="ECO:0000256" key="1">
    <source>
        <dbReference type="ARBA" id="ARBA00022669"/>
    </source>
</evidence>
<evidence type="ECO:0000259" key="4">
    <source>
        <dbReference type="PROSITE" id="PS51782"/>
    </source>
</evidence>
<evidence type="ECO:0000256" key="2">
    <source>
        <dbReference type="ARBA" id="ARBA00023026"/>
    </source>
</evidence>
<gene>
    <name evidence="5" type="ORF">GQX73_g7907</name>
</gene>
<dbReference type="GO" id="GO:0008061">
    <property type="term" value="F:chitin binding"/>
    <property type="evidence" value="ECO:0007669"/>
    <property type="project" value="UniProtKB-KW"/>
</dbReference>
<evidence type="ECO:0000313" key="6">
    <source>
        <dbReference type="Proteomes" id="UP000481858"/>
    </source>
</evidence>
<evidence type="ECO:0000256" key="3">
    <source>
        <dbReference type="ARBA" id="ARBA00044955"/>
    </source>
</evidence>
<dbReference type="PROSITE" id="PS51782">
    <property type="entry name" value="LYSM"/>
    <property type="match status" value="1"/>
</dbReference>
<dbReference type="InParanoid" id="A0A7C8IWV0"/>
<keyword evidence="1" id="KW-0147">Chitin-binding</keyword>
<accession>A0A7C8IWV0</accession>
<proteinExistence type="inferred from homology"/>
<keyword evidence="2" id="KW-0843">Virulence</keyword>
<protein>
    <recommendedName>
        <fullName evidence="4">LysM domain-containing protein</fullName>
    </recommendedName>
</protein>
<dbReference type="PANTHER" id="PTHR34997">
    <property type="entry name" value="AM15"/>
    <property type="match status" value="1"/>
</dbReference>
<dbReference type="InterPro" id="IPR052210">
    <property type="entry name" value="LysM1-like"/>
</dbReference>
<dbReference type="PANTHER" id="PTHR34997:SF1">
    <property type="entry name" value="PEPTIDOGLYCAN-BINDING LYSIN DOMAIN"/>
    <property type="match status" value="1"/>
</dbReference>
<name>A0A7C8IWV0_9PEZI</name>
<reference evidence="5 6" key="1">
    <citation type="submission" date="2019-12" db="EMBL/GenBank/DDBJ databases">
        <title>Draft genome sequence of the ascomycete Xylaria multiplex DSM 110363.</title>
        <authorList>
            <person name="Buettner E."/>
            <person name="Kellner H."/>
        </authorList>
    </citation>
    <scope>NUCLEOTIDE SEQUENCE [LARGE SCALE GENOMIC DNA]</scope>
    <source>
        <strain evidence="5 6">DSM 110363</strain>
    </source>
</reference>